<organism evidence="2">
    <name type="scientific">Agromyces sp. G08B096</name>
    <dbReference type="NCBI Taxonomy" id="3156399"/>
    <lineage>
        <taxon>Bacteria</taxon>
        <taxon>Bacillati</taxon>
        <taxon>Actinomycetota</taxon>
        <taxon>Actinomycetes</taxon>
        <taxon>Micrococcales</taxon>
        <taxon>Microbacteriaceae</taxon>
        <taxon>Agromyces</taxon>
    </lineage>
</organism>
<dbReference type="RefSeq" id="WP_350349008.1">
    <property type="nucleotide sequence ID" value="NZ_CP158374.1"/>
</dbReference>
<keyword evidence="2" id="KW-0560">Oxidoreductase</keyword>
<feature type="transmembrane region" description="Helical" evidence="1">
    <location>
        <begin position="117"/>
        <end position="143"/>
    </location>
</feature>
<proteinExistence type="predicted"/>
<keyword evidence="1" id="KW-0472">Membrane</keyword>
<dbReference type="GO" id="GO:0051213">
    <property type="term" value="F:dioxygenase activity"/>
    <property type="evidence" value="ECO:0007669"/>
    <property type="project" value="UniProtKB-KW"/>
</dbReference>
<keyword evidence="1" id="KW-1133">Transmembrane helix</keyword>
<reference evidence="2" key="1">
    <citation type="submission" date="2024-05" db="EMBL/GenBank/DDBJ databases">
        <authorList>
            <person name="Yu L."/>
        </authorList>
    </citation>
    <scope>NUCLEOTIDE SEQUENCE</scope>
    <source>
        <strain evidence="2">G08B096</strain>
    </source>
</reference>
<feature type="transmembrane region" description="Helical" evidence="1">
    <location>
        <begin position="21"/>
        <end position="41"/>
    </location>
</feature>
<keyword evidence="1" id="KW-0812">Transmembrane</keyword>
<keyword evidence="2" id="KW-0223">Dioxygenase</keyword>
<dbReference type="EMBL" id="CP158374">
    <property type="protein sequence ID" value="XBX82992.1"/>
    <property type="molecule type" value="Genomic_DNA"/>
</dbReference>
<dbReference type="AlphaFoldDB" id="A0AAU7W8D6"/>
<evidence type="ECO:0000313" key="2">
    <source>
        <dbReference type="EMBL" id="XBX82992.1"/>
    </source>
</evidence>
<name>A0AAU7W8D6_9MICO</name>
<accession>A0AAU7W8D6</accession>
<sequence>MSQTVETSRAEGTGGIRAAGIIGIVLGIVFILVGAIAWVAVSSELRAEQITVSDDAPFFPGAEVAGPLTAYSEAEAIRQHVLSMTDGKTYAELDRDDPLRETAATGSYLRTSLFTSVVSFGIALFAIGVGVLAIVLSWGLLLAARRRSVVASPGVGSVESAPAP</sequence>
<evidence type="ECO:0000256" key="1">
    <source>
        <dbReference type="SAM" id="Phobius"/>
    </source>
</evidence>
<gene>
    <name evidence="2" type="ORF">ABIQ69_03435</name>
</gene>
<protein>
    <submittedName>
        <fullName evidence="2">Aromatic ring-opening dioxygenase LigA</fullName>
    </submittedName>
</protein>